<name>A0AAE3G1P1_9GAMM</name>
<dbReference type="SUPFAM" id="SSF81301">
    <property type="entry name" value="Nucleotidyltransferase"/>
    <property type="match status" value="1"/>
</dbReference>
<dbReference type="GO" id="GO:0008773">
    <property type="term" value="F:[protein-PII] uridylyltransferase activity"/>
    <property type="evidence" value="ECO:0007669"/>
    <property type="project" value="InterPro"/>
</dbReference>
<evidence type="ECO:0000313" key="5">
    <source>
        <dbReference type="Proteomes" id="UP001205843"/>
    </source>
</evidence>
<evidence type="ECO:0000259" key="2">
    <source>
        <dbReference type="Pfam" id="PF03445"/>
    </source>
</evidence>
<keyword evidence="5" id="KW-1185">Reference proteome</keyword>
<evidence type="ECO:0000259" key="3">
    <source>
        <dbReference type="Pfam" id="PF10335"/>
    </source>
</evidence>
<dbReference type="InterPro" id="IPR005105">
    <property type="entry name" value="GlnD_Uridyltrans_N"/>
</dbReference>
<dbReference type="InterPro" id="IPR018821">
    <property type="entry name" value="DUF294_put_nucleoTrafse_sb-bd"/>
</dbReference>
<dbReference type="EMBL" id="JALJXV010000002">
    <property type="protein sequence ID" value="MCP1673787.1"/>
    <property type="molecule type" value="Genomic_DNA"/>
</dbReference>
<dbReference type="InterPro" id="IPR046342">
    <property type="entry name" value="CBS_dom_sf"/>
</dbReference>
<organism evidence="4 5">
    <name type="scientific">Natronocella acetinitrilica</name>
    <dbReference type="NCBI Taxonomy" id="414046"/>
    <lineage>
        <taxon>Bacteria</taxon>
        <taxon>Pseudomonadati</taxon>
        <taxon>Pseudomonadota</taxon>
        <taxon>Gammaproteobacteria</taxon>
        <taxon>Chromatiales</taxon>
        <taxon>Ectothiorhodospiraceae</taxon>
        <taxon>Natronocella</taxon>
    </lineage>
</organism>
<dbReference type="InterPro" id="IPR043519">
    <property type="entry name" value="NT_sf"/>
</dbReference>
<feature type="domain" description="DUF294" evidence="3">
    <location>
        <begin position="335"/>
        <end position="477"/>
    </location>
</feature>
<dbReference type="CDD" id="cd02205">
    <property type="entry name" value="CBS_pair_SF"/>
    <property type="match status" value="1"/>
</dbReference>
<dbReference type="Pfam" id="PF00571">
    <property type="entry name" value="CBS"/>
    <property type="match status" value="1"/>
</dbReference>
<dbReference type="AlphaFoldDB" id="A0AAE3G1P1"/>
<dbReference type="Pfam" id="PF10335">
    <property type="entry name" value="DUF294_C"/>
    <property type="match status" value="1"/>
</dbReference>
<dbReference type="SUPFAM" id="SSF54631">
    <property type="entry name" value="CBS-domain pair"/>
    <property type="match status" value="1"/>
</dbReference>
<comment type="caution">
    <text evidence="4">The sequence shown here is derived from an EMBL/GenBank/DDBJ whole genome shotgun (WGS) entry which is preliminary data.</text>
</comment>
<sequence>MTRLTTLLTLTAGRLARRAPVTCGVTTPLHELLPRLAEAVVCHAVVLDRERQIRGLIGPVELLSRLRGPDAPALTAGEIMDQGVRAVPAGEPLYRLFGTLRQGRPLAVVDDDGGLVGLLSAEQFMDAALPSSLGSGPNFPQADTTEALDALKRSQVAIAADLLAEKVPATDIQRLLSALNDDLYRRVLSRVIAGLDADGWGRPPVAFAVIVMGSGGRRESLLAPDQDNGLVIDDYPDEQHAAVDSYFAELGHRLAVRLDRVGIPLCTGHVMASNPLWRKARSQWLAQIRGWMRHRSNQGLLNACILLDMRAVAGELSLADAVREAMVDAVARSPGFLRALTLNESTKEVGLGWFDRLIPEGGEGPHAGELNIKRNGIMPIVEAIRLYALSRGLTETGTLERLGRLGEAGLLDRHDLDALSHAYGYMCFLLLRQQAADMRAGRPPGRHVPPDSLTRRENDTLVRSMKASQALLRRLHADLVGSGV</sequence>
<evidence type="ECO:0000313" key="4">
    <source>
        <dbReference type="EMBL" id="MCP1673787.1"/>
    </source>
</evidence>
<proteinExistence type="predicted"/>
<dbReference type="RefSeq" id="WP_253474810.1">
    <property type="nucleotide sequence ID" value="NZ_JALJXV010000002.1"/>
</dbReference>
<protein>
    <submittedName>
        <fullName evidence="4">Signal-transduction protein with cAMP-binding, CBS, and nucleotidyltransferase domain</fullName>
    </submittedName>
</protein>
<dbReference type="Pfam" id="PF03445">
    <property type="entry name" value="DUF294"/>
    <property type="match status" value="1"/>
</dbReference>
<evidence type="ECO:0000259" key="1">
    <source>
        <dbReference type="Pfam" id="PF00571"/>
    </source>
</evidence>
<feature type="domain" description="Protein-PII uridylyltransferase N-terminal" evidence="2">
    <location>
        <begin position="157"/>
        <end position="297"/>
    </location>
</feature>
<accession>A0AAE3G1P1</accession>
<reference evidence="4" key="1">
    <citation type="submission" date="2022-03" db="EMBL/GenBank/DDBJ databases">
        <title>Genomic Encyclopedia of Type Strains, Phase III (KMG-III): the genomes of soil and plant-associated and newly described type strains.</title>
        <authorList>
            <person name="Whitman W."/>
        </authorList>
    </citation>
    <scope>NUCLEOTIDE SEQUENCE</scope>
    <source>
        <strain evidence="4">ANL 6-2</strain>
    </source>
</reference>
<dbReference type="CDD" id="cd05401">
    <property type="entry name" value="NT_GlnE_GlnD_like"/>
    <property type="match status" value="1"/>
</dbReference>
<dbReference type="Gene3D" id="3.10.580.10">
    <property type="entry name" value="CBS-domain"/>
    <property type="match status" value="1"/>
</dbReference>
<gene>
    <name evidence="4" type="ORF">J2T57_000886</name>
</gene>
<dbReference type="Proteomes" id="UP001205843">
    <property type="component" value="Unassembled WGS sequence"/>
</dbReference>
<feature type="domain" description="CBS" evidence="1">
    <location>
        <begin position="76"/>
        <end position="127"/>
    </location>
</feature>
<dbReference type="InterPro" id="IPR000644">
    <property type="entry name" value="CBS_dom"/>
</dbReference>